<reference evidence="1" key="2">
    <citation type="journal article" date="2015" name="Data Brief">
        <title>Shoot transcriptome of the giant reed, Arundo donax.</title>
        <authorList>
            <person name="Barrero R.A."/>
            <person name="Guerrero F.D."/>
            <person name="Moolhuijzen P."/>
            <person name="Goolsby J.A."/>
            <person name="Tidwell J."/>
            <person name="Bellgard S.E."/>
            <person name="Bellgard M.I."/>
        </authorList>
    </citation>
    <scope>NUCLEOTIDE SEQUENCE</scope>
    <source>
        <tissue evidence="1">Shoot tissue taken approximately 20 cm above the soil surface</tissue>
    </source>
</reference>
<evidence type="ECO:0000313" key="1">
    <source>
        <dbReference type="EMBL" id="JAE00805.1"/>
    </source>
</evidence>
<reference evidence="1" key="1">
    <citation type="submission" date="2014-09" db="EMBL/GenBank/DDBJ databases">
        <authorList>
            <person name="Magalhaes I.L.F."/>
            <person name="Oliveira U."/>
            <person name="Santos F.R."/>
            <person name="Vidigal T.H.D.A."/>
            <person name="Brescovit A.D."/>
            <person name="Santos A.J."/>
        </authorList>
    </citation>
    <scope>NUCLEOTIDE SEQUENCE</scope>
    <source>
        <tissue evidence="1">Shoot tissue taken approximately 20 cm above the soil surface</tissue>
    </source>
</reference>
<organism evidence="1">
    <name type="scientific">Arundo donax</name>
    <name type="common">Giant reed</name>
    <name type="synonym">Donax arundinaceus</name>
    <dbReference type="NCBI Taxonomy" id="35708"/>
    <lineage>
        <taxon>Eukaryota</taxon>
        <taxon>Viridiplantae</taxon>
        <taxon>Streptophyta</taxon>
        <taxon>Embryophyta</taxon>
        <taxon>Tracheophyta</taxon>
        <taxon>Spermatophyta</taxon>
        <taxon>Magnoliopsida</taxon>
        <taxon>Liliopsida</taxon>
        <taxon>Poales</taxon>
        <taxon>Poaceae</taxon>
        <taxon>PACMAD clade</taxon>
        <taxon>Arundinoideae</taxon>
        <taxon>Arundineae</taxon>
        <taxon>Arundo</taxon>
    </lineage>
</organism>
<protein>
    <submittedName>
        <fullName evidence="1">Uncharacterized protein</fullName>
    </submittedName>
</protein>
<proteinExistence type="predicted"/>
<name>A0A0A9EJ73_ARUDO</name>
<dbReference type="EMBL" id="GBRH01197091">
    <property type="protein sequence ID" value="JAE00805.1"/>
    <property type="molecule type" value="Transcribed_RNA"/>
</dbReference>
<dbReference type="AlphaFoldDB" id="A0A0A9EJ73"/>
<sequence length="43" mass="4715">MAPMPSNMQWFMARPSAKPPHLNLVTWAVMGGISRMCLAPGTE</sequence>
<accession>A0A0A9EJ73</accession>